<feature type="compositionally biased region" description="Acidic residues" evidence="1">
    <location>
        <begin position="60"/>
        <end position="81"/>
    </location>
</feature>
<geneLocation type="plasmid" evidence="2 3">
    <name>unnamed1</name>
</geneLocation>
<evidence type="ECO:0000313" key="3">
    <source>
        <dbReference type="Proteomes" id="UP000515764"/>
    </source>
</evidence>
<organism evidence="2 3">
    <name type="scientific">Streptomyces rutgersensis</name>
    <dbReference type="NCBI Taxonomy" id="53451"/>
    <lineage>
        <taxon>Bacteria</taxon>
        <taxon>Bacillati</taxon>
        <taxon>Actinomycetota</taxon>
        <taxon>Actinomycetes</taxon>
        <taxon>Kitasatosporales</taxon>
        <taxon>Streptomycetaceae</taxon>
        <taxon>Streptomyces</taxon>
        <taxon>Streptomyces diastaticus group</taxon>
    </lineage>
</organism>
<evidence type="ECO:0000313" key="2">
    <source>
        <dbReference type="EMBL" id="QNE85107.1"/>
    </source>
</evidence>
<accession>A0ABX6RWF3</accession>
<dbReference type="RefSeq" id="WP_124288576.1">
    <property type="nucleotide sequence ID" value="NZ_CP045705.1"/>
</dbReference>
<dbReference type="EMBL" id="CP045705">
    <property type="protein sequence ID" value="QNE85107.1"/>
    <property type="molecule type" value="Genomic_DNA"/>
</dbReference>
<name>A0ABX6RWF3_9ACTN</name>
<feature type="region of interest" description="Disordered" evidence="1">
    <location>
        <begin position="49"/>
        <end position="83"/>
    </location>
</feature>
<protein>
    <submittedName>
        <fullName evidence="2">Uncharacterized protein</fullName>
    </submittedName>
</protein>
<proteinExistence type="predicted"/>
<dbReference type="Proteomes" id="UP000515764">
    <property type="component" value="Plasmid unnamed1"/>
</dbReference>
<keyword evidence="3" id="KW-1185">Reference proteome</keyword>
<keyword evidence="2" id="KW-0614">Plasmid</keyword>
<reference evidence="3" key="1">
    <citation type="submission" date="2019-10" db="EMBL/GenBank/DDBJ databases">
        <title>Antimicrobial potential of Antarctic Bacteria.</title>
        <authorList>
            <person name="Benaud N."/>
            <person name="Edwards R.J."/>
            <person name="Ferrari B.C."/>
        </authorList>
    </citation>
    <scope>NUCLEOTIDE SEQUENCE [LARGE SCALE GENOMIC DNA]</scope>
    <source>
        <strain evidence="3">NBH77</strain>
        <plasmid evidence="3">unnamed1</plasmid>
    </source>
</reference>
<evidence type="ECO:0000256" key="1">
    <source>
        <dbReference type="SAM" id="MobiDB-lite"/>
    </source>
</evidence>
<gene>
    <name evidence="2" type="ORF">F0345_28935</name>
</gene>
<sequence length="236" mass="25210">MFAPDGGAIVRGGAIKAHRGALSTTVALIAVAGFGTPAVAATAAPVSVNASGGTAPTDEAPVEGEPVEGEYDEDLPLPDEPPEVKFPDDEPDMPDGLECKPGWFFKITKNKKNTMSVKYHTFVENKKNYTIDYKFTSKKSGTTEVGASVAVSADIGVKILGSIKAEIQASAKKSWTSEIGIETYGKVKAKSTVKGNYGISKENVYGYKYYRGSACQKSNKQHMTAWAPYREGWVVS</sequence>